<dbReference type="SMART" id="SM00418">
    <property type="entry name" value="HTH_ARSR"/>
    <property type="match status" value="1"/>
</dbReference>
<dbReference type="Pfam" id="PF01638">
    <property type="entry name" value="HxlR"/>
    <property type="match status" value="1"/>
</dbReference>
<evidence type="ECO:0000313" key="7">
    <source>
        <dbReference type="Proteomes" id="UP001602123"/>
    </source>
</evidence>
<dbReference type="RefSeq" id="WP_302867030.1">
    <property type="nucleotide sequence ID" value="NZ_JBFAUC010000006.1"/>
</dbReference>
<protein>
    <submittedName>
        <fullName evidence="6">Winged helix-turn-helix transcriptional regulator</fullName>
    </submittedName>
</protein>
<dbReference type="Proteomes" id="UP001602123">
    <property type="component" value="Unassembled WGS sequence"/>
</dbReference>
<dbReference type="InterPro" id="IPR001845">
    <property type="entry name" value="HTH_ArsR_DNA-bd_dom"/>
</dbReference>
<dbReference type="InterPro" id="IPR036390">
    <property type="entry name" value="WH_DNA-bd_sf"/>
</dbReference>
<dbReference type="InterPro" id="IPR036388">
    <property type="entry name" value="WH-like_DNA-bd_sf"/>
</dbReference>
<reference evidence="6 7" key="1">
    <citation type="submission" date="2024-10" db="EMBL/GenBank/DDBJ databases">
        <title>The Natural Products Discovery Center: Release of the First 8490 Sequenced Strains for Exploring Actinobacteria Biosynthetic Diversity.</title>
        <authorList>
            <person name="Kalkreuter E."/>
            <person name="Kautsar S.A."/>
            <person name="Yang D."/>
            <person name="Bader C.D."/>
            <person name="Teijaro C.N."/>
            <person name="Fluegel L."/>
            <person name="Davis C.M."/>
            <person name="Simpson J.R."/>
            <person name="Lauterbach L."/>
            <person name="Steele A.D."/>
            <person name="Gui C."/>
            <person name="Meng S."/>
            <person name="Li G."/>
            <person name="Viehrig K."/>
            <person name="Ye F."/>
            <person name="Su P."/>
            <person name="Kiefer A.F."/>
            <person name="Nichols A."/>
            <person name="Cepeda A.J."/>
            <person name="Yan W."/>
            <person name="Fan B."/>
            <person name="Jiang Y."/>
            <person name="Adhikari A."/>
            <person name="Zheng C.-J."/>
            <person name="Schuster L."/>
            <person name="Cowan T.M."/>
            <person name="Smanski M.J."/>
            <person name="Chevrette M.G."/>
            <person name="De Carvalho L.P.S."/>
            <person name="Shen B."/>
        </authorList>
    </citation>
    <scope>NUCLEOTIDE SEQUENCE [LARGE SCALE GENOMIC DNA]</scope>
    <source>
        <strain evidence="6 7">NPDC001650</strain>
    </source>
</reference>
<dbReference type="PANTHER" id="PTHR33204">
    <property type="entry name" value="TRANSCRIPTIONAL REGULATOR, MARR FAMILY"/>
    <property type="match status" value="1"/>
</dbReference>
<evidence type="ECO:0000256" key="1">
    <source>
        <dbReference type="ARBA" id="ARBA00023015"/>
    </source>
</evidence>
<dbReference type="InterPro" id="IPR002577">
    <property type="entry name" value="HTH_HxlR"/>
</dbReference>
<feature type="region of interest" description="Disordered" evidence="4">
    <location>
        <begin position="114"/>
        <end position="134"/>
    </location>
</feature>
<keyword evidence="3" id="KW-0804">Transcription</keyword>
<evidence type="ECO:0000259" key="5">
    <source>
        <dbReference type="PROSITE" id="PS51118"/>
    </source>
</evidence>
<dbReference type="CDD" id="cd00090">
    <property type="entry name" value="HTH_ARSR"/>
    <property type="match status" value="1"/>
</dbReference>
<dbReference type="SUPFAM" id="SSF46785">
    <property type="entry name" value="Winged helix' DNA-binding domain"/>
    <property type="match status" value="1"/>
</dbReference>
<organism evidence="6 7">
    <name type="scientific">Streptomyces nondiastaticus</name>
    <dbReference type="NCBI Taxonomy" id="3154512"/>
    <lineage>
        <taxon>Bacteria</taxon>
        <taxon>Bacillati</taxon>
        <taxon>Actinomycetota</taxon>
        <taxon>Actinomycetes</taxon>
        <taxon>Kitasatosporales</taxon>
        <taxon>Streptomycetaceae</taxon>
        <taxon>Streptomyces</taxon>
    </lineage>
</organism>
<dbReference type="InterPro" id="IPR011991">
    <property type="entry name" value="ArsR-like_HTH"/>
</dbReference>
<comment type="caution">
    <text evidence="6">The sequence shown here is derived from an EMBL/GenBank/DDBJ whole genome shotgun (WGS) entry which is preliminary data.</text>
</comment>
<sequence length="134" mass="15066">MRDSKEQTRTPDYCAIETAMEVLGGRWKLAILKQLLGGTRRFSELQRALPRITQRMLTRQLREMEADGLLTRTVYREVPPRVEYALTEAGRSLDAIADQLDTWGRWYRDTYRAGVGGAEEGPGEKRPAGAAGAP</sequence>
<dbReference type="PROSITE" id="PS51118">
    <property type="entry name" value="HTH_HXLR"/>
    <property type="match status" value="1"/>
</dbReference>
<evidence type="ECO:0000256" key="4">
    <source>
        <dbReference type="SAM" id="MobiDB-lite"/>
    </source>
</evidence>
<dbReference type="Gene3D" id="1.10.10.10">
    <property type="entry name" value="Winged helix-like DNA-binding domain superfamily/Winged helix DNA-binding domain"/>
    <property type="match status" value="1"/>
</dbReference>
<proteinExistence type="predicted"/>
<dbReference type="EMBL" id="JBIAUT010000001">
    <property type="protein sequence ID" value="MFF4214759.1"/>
    <property type="molecule type" value="Genomic_DNA"/>
</dbReference>
<name>A0ABW6TQ71_9ACTN</name>
<evidence type="ECO:0000313" key="6">
    <source>
        <dbReference type="EMBL" id="MFF4214759.1"/>
    </source>
</evidence>
<feature type="domain" description="HTH hxlR-type" evidence="5">
    <location>
        <begin position="14"/>
        <end position="112"/>
    </location>
</feature>
<evidence type="ECO:0000256" key="2">
    <source>
        <dbReference type="ARBA" id="ARBA00023125"/>
    </source>
</evidence>
<evidence type="ECO:0000256" key="3">
    <source>
        <dbReference type="ARBA" id="ARBA00023163"/>
    </source>
</evidence>
<keyword evidence="1" id="KW-0805">Transcription regulation</keyword>
<gene>
    <name evidence="6" type="ORF">ACFYZM_00550</name>
</gene>
<keyword evidence="7" id="KW-1185">Reference proteome</keyword>
<accession>A0ABW6TQ71</accession>
<keyword evidence="2" id="KW-0238">DNA-binding</keyword>